<accession>A0ABS4GEE6</accession>
<dbReference type="Proteomes" id="UP001519342">
    <property type="component" value="Unassembled WGS sequence"/>
</dbReference>
<reference evidence="2 3" key="1">
    <citation type="submission" date="2021-03" db="EMBL/GenBank/DDBJ databases">
        <title>Genomic Encyclopedia of Type Strains, Phase IV (KMG-IV): sequencing the most valuable type-strain genomes for metagenomic binning, comparative biology and taxonomic classification.</title>
        <authorList>
            <person name="Goeker M."/>
        </authorList>
    </citation>
    <scope>NUCLEOTIDE SEQUENCE [LARGE SCALE GENOMIC DNA]</scope>
    <source>
        <strain evidence="2 3">DSM 24004</strain>
    </source>
</reference>
<dbReference type="PROSITE" id="PS51257">
    <property type="entry name" value="PROKAR_LIPOPROTEIN"/>
    <property type="match status" value="1"/>
</dbReference>
<evidence type="ECO:0000313" key="2">
    <source>
        <dbReference type="EMBL" id="MBP1926076.1"/>
    </source>
</evidence>
<gene>
    <name evidence="2" type="ORF">J2Z76_001940</name>
</gene>
<evidence type="ECO:0008006" key="4">
    <source>
        <dbReference type="Google" id="ProtNLM"/>
    </source>
</evidence>
<protein>
    <recommendedName>
        <fullName evidence="4">Lipoprotein</fullName>
    </recommendedName>
</protein>
<dbReference type="RefSeq" id="WP_209511811.1">
    <property type="nucleotide sequence ID" value="NZ_JAGGKS010000005.1"/>
</dbReference>
<organism evidence="2 3">
    <name type="scientific">Sedimentibacter acidaminivorans</name>
    <dbReference type="NCBI Taxonomy" id="913099"/>
    <lineage>
        <taxon>Bacteria</taxon>
        <taxon>Bacillati</taxon>
        <taxon>Bacillota</taxon>
        <taxon>Tissierellia</taxon>
        <taxon>Sedimentibacter</taxon>
    </lineage>
</organism>
<proteinExistence type="predicted"/>
<keyword evidence="3" id="KW-1185">Reference proteome</keyword>
<comment type="caution">
    <text evidence="2">The sequence shown here is derived from an EMBL/GenBank/DDBJ whole genome shotgun (WGS) entry which is preliminary data.</text>
</comment>
<sequence length="271" mass="30100">MRNMKKTIVILIFILSLNLVFVGCTNNGEENNGNGNNLNRDEQTGENSIGSQGQDVILGKYNTQGRIVKIDESGIHVQVNDKVEKYNVANERASNHYVGEYVGLNKLDGDNYDIFADETYDYKNRVTPTGGSIKRVTGTVGEVKDNFVTAVTEMGDMKLSHEGNFNLESGSQVMFDYIELPDGNQMLSYYDEASKINVDVKEISRDASGMMMIFAVALDNKEYDIRLDTETVTNFALSSLKVNDKIIVYPDEMTGDVPAVVNAKLIVMAEK</sequence>
<feature type="region of interest" description="Disordered" evidence="1">
    <location>
        <begin position="30"/>
        <end position="52"/>
    </location>
</feature>
<evidence type="ECO:0000256" key="1">
    <source>
        <dbReference type="SAM" id="MobiDB-lite"/>
    </source>
</evidence>
<name>A0ABS4GEE6_9FIRM</name>
<dbReference type="EMBL" id="JAGGKS010000005">
    <property type="protein sequence ID" value="MBP1926076.1"/>
    <property type="molecule type" value="Genomic_DNA"/>
</dbReference>
<evidence type="ECO:0000313" key="3">
    <source>
        <dbReference type="Proteomes" id="UP001519342"/>
    </source>
</evidence>